<dbReference type="HOGENOM" id="CLU_304666_0_0_1"/>
<evidence type="ECO:0000256" key="7">
    <source>
        <dbReference type="ARBA" id="ARBA00023242"/>
    </source>
</evidence>
<proteinExistence type="predicted"/>
<gene>
    <name evidence="12" type="ORF">CAEBREN_14019</name>
</gene>
<feature type="compositionally biased region" description="Polar residues" evidence="10">
    <location>
        <begin position="129"/>
        <end position="144"/>
    </location>
</feature>
<evidence type="ECO:0000256" key="3">
    <source>
        <dbReference type="ARBA" id="ARBA00022679"/>
    </source>
</evidence>
<feature type="compositionally biased region" description="Basic residues" evidence="10">
    <location>
        <begin position="66"/>
        <end position="108"/>
    </location>
</feature>
<dbReference type="OrthoDB" id="5910932at2759"/>
<feature type="compositionally biased region" description="Basic residues" evidence="10">
    <location>
        <begin position="1"/>
        <end position="11"/>
    </location>
</feature>
<feature type="compositionally biased region" description="Basic residues" evidence="10">
    <location>
        <begin position="163"/>
        <end position="172"/>
    </location>
</feature>
<feature type="compositionally biased region" description="Low complexity" evidence="10">
    <location>
        <begin position="30"/>
        <end position="54"/>
    </location>
</feature>
<dbReference type="GO" id="GO:0004402">
    <property type="term" value="F:histone acetyltransferase activity"/>
    <property type="evidence" value="ECO:0007669"/>
    <property type="project" value="InterPro"/>
</dbReference>
<dbReference type="PANTHER" id="PTHR13808:SF1">
    <property type="entry name" value="HISTONE ACETYLTRANSFERASE"/>
    <property type="match status" value="1"/>
</dbReference>
<dbReference type="SMART" id="SM01250">
    <property type="entry name" value="KAT11"/>
    <property type="match status" value="1"/>
</dbReference>
<evidence type="ECO:0000256" key="10">
    <source>
        <dbReference type="SAM" id="MobiDB-lite"/>
    </source>
</evidence>
<evidence type="ECO:0000256" key="1">
    <source>
        <dbReference type="ARBA" id="ARBA00004123"/>
    </source>
</evidence>
<evidence type="ECO:0000256" key="5">
    <source>
        <dbReference type="ARBA" id="ARBA00023015"/>
    </source>
</evidence>
<dbReference type="GO" id="GO:0031490">
    <property type="term" value="F:chromatin DNA binding"/>
    <property type="evidence" value="ECO:0007669"/>
    <property type="project" value="TreeGrafter"/>
</dbReference>
<evidence type="ECO:0000256" key="6">
    <source>
        <dbReference type="ARBA" id="ARBA00023163"/>
    </source>
</evidence>
<dbReference type="InParanoid" id="G0NE11"/>
<dbReference type="PANTHER" id="PTHR13808">
    <property type="entry name" value="CBP/P300-RELATED"/>
    <property type="match status" value="1"/>
</dbReference>
<name>G0NE11_CAEBE</name>
<evidence type="ECO:0000313" key="13">
    <source>
        <dbReference type="Proteomes" id="UP000008068"/>
    </source>
</evidence>
<dbReference type="InterPro" id="IPR031162">
    <property type="entry name" value="CBP_P300_HAT"/>
</dbReference>
<feature type="compositionally biased region" description="Basic and acidic residues" evidence="10">
    <location>
        <begin position="239"/>
        <end position="308"/>
    </location>
</feature>
<comment type="catalytic activity">
    <reaction evidence="8">
        <text>L-lysyl-[protein] + acetyl-CoA = N(6)-acetyl-L-lysyl-[protein] + CoA + H(+)</text>
        <dbReference type="Rhea" id="RHEA:45948"/>
        <dbReference type="Rhea" id="RHEA-COMP:9752"/>
        <dbReference type="Rhea" id="RHEA-COMP:10731"/>
        <dbReference type="ChEBI" id="CHEBI:15378"/>
        <dbReference type="ChEBI" id="CHEBI:29969"/>
        <dbReference type="ChEBI" id="CHEBI:57287"/>
        <dbReference type="ChEBI" id="CHEBI:57288"/>
        <dbReference type="ChEBI" id="CHEBI:61930"/>
        <dbReference type="EC" id="2.3.1.48"/>
    </reaction>
</comment>
<feature type="domain" description="CBP/p300-type HAT" evidence="11">
    <location>
        <begin position="625"/>
        <end position="947"/>
    </location>
</feature>
<keyword evidence="7" id="KW-0539">Nucleus</keyword>
<keyword evidence="5" id="KW-0805">Transcription regulation</keyword>
<dbReference type="Proteomes" id="UP000008068">
    <property type="component" value="Unassembled WGS sequence"/>
</dbReference>
<dbReference type="GO" id="GO:0005667">
    <property type="term" value="C:transcription regulator complex"/>
    <property type="evidence" value="ECO:0007669"/>
    <property type="project" value="TreeGrafter"/>
</dbReference>
<dbReference type="EMBL" id="GL379870">
    <property type="protein sequence ID" value="EGT58564.1"/>
    <property type="molecule type" value="Genomic_DNA"/>
</dbReference>
<reference evidence="13" key="1">
    <citation type="submission" date="2011-07" db="EMBL/GenBank/DDBJ databases">
        <authorList>
            <consortium name="Caenorhabditis brenneri Sequencing and Analysis Consortium"/>
            <person name="Wilson R.K."/>
        </authorList>
    </citation>
    <scope>NUCLEOTIDE SEQUENCE [LARGE SCALE GENOMIC DNA]</scope>
    <source>
        <strain evidence="13">PB2801</strain>
    </source>
</reference>
<feature type="compositionally biased region" description="Basic and acidic residues" evidence="10">
    <location>
        <begin position="321"/>
        <end position="343"/>
    </location>
</feature>
<feature type="compositionally biased region" description="Basic and acidic residues" evidence="10">
    <location>
        <begin position="216"/>
        <end position="232"/>
    </location>
</feature>
<dbReference type="GO" id="GO:0003713">
    <property type="term" value="F:transcription coactivator activity"/>
    <property type="evidence" value="ECO:0007669"/>
    <property type="project" value="TreeGrafter"/>
</dbReference>
<dbReference type="InterPro" id="IPR013178">
    <property type="entry name" value="Histone_AcTrfase_Rtt109/CBP"/>
</dbReference>
<dbReference type="STRING" id="135651.G0NE11"/>
<dbReference type="GO" id="GO:0005634">
    <property type="term" value="C:nucleus"/>
    <property type="evidence" value="ECO:0007669"/>
    <property type="project" value="UniProtKB-SubCell"/>
</dbReference>
<evidence type="ECO:0000259" key="11">
    <source>
        <dbReference type="PROSITE" id="PS51727"/>
    </source>
</evidence>
<feature type="compositionally biased region" description="Basic and acidic residues" evidence="10">
    <location>
        <begin position="359"/>
        <end position="380"/>
    </location>
</feature>
<evidence type="ECO:0000256" key="4">
    <source>
        <dbReference type="ARBA" id="ARBA00022853"/>
    </source>
</evidence>
<protein>
    <recommendedName>
        <fullName evidence="2">histone acetyltransferase</fullName>
        <ecNumber evidence="2">2.3.1.48</ecNumber>
    </recommendedName>
</protein>
<evidence type="ECO:0000256" key="9">
    <source>
        <dbReference type="SAM" id="Coils"/>
    </source>
</evidence>
<dbReference type="EC" id="2.3.1.48" evidence="2"/>
<feature type="compositionally biased region" description="Acidic residues" evidence="10">
    <location>
        <begin position="147"/>
        <end position="158"/>
    </location>
</feature>
<keyword evidence="4" id="KW-0156">Chromatin regulator</keyword>
<dbReference type="GO" id="GO:0000123">
    <property type="term" value="C:histone acetyltransferase complex"/>
    <property type="evidence" value="ECO:0007669"/>
    <property type="project" value="TreeGrafter"/>
</dbReference>
<comment type="subcellular location">
    <subcellularLocation>
        <location evidence="1">Nucleus</location>
    </subcellularLocation>
</comment>
<organism evidence="13">
    <name type="scientific">Caenorhabditis brenneri</name>
    <name type="common">Nematode worm</name>
    <dbReference type="NCBI Taxonomy" id="135651"/>
    <lineage>
        <taxon>Eukaryota</taxon>
        <taxon>Metazoa</taxon>
        <taxon>Ecdysozoa</taxon>
        <taxon>Nematoda</taxon>
        <taxon>Chromadorea</taxon>
        <taxon>Rhabditida</taxon>
        <taxon>Rhabditina</taxon>
        <taxon>Rhabditomorpha</taxon>
        <taxon>Rhabditoidea</taxon>
        <taxon>Rhabditidae</taxon>
        <taxon>Peloderinae</taxon>
        <taxon>Caenorhabditis</taxon>
    </lineage>
</organism>
<keyword evidence="6" id="KW-0804">Transcription</keyword>
<feature type="coiled-coil region" evidence="9">
    <location>
        <begin position="840"/>
        <end position="871"/>
    </location>
</feature>
<evidence type="ECO:0000313" key="12">
    <source>
        <dbReference type="EMBL" id="EGT58564.1"/>
    </source>
</evidence>
<dbReference type="eggNOG" id="KOG1778">
    <property type="taxonomic scope" value="Eukaryota"/>
</dbReference>
<keyword evidence="13" id="KW-1185">Reference proteome</keyword>
<dbReference type="GO" id="GO:0045944">
    <property type="term" value="P:positive regulation of transcription by RNA polymerase II"/>
    <property type="evidence" value="ECO:0007669"/>
    <property type="project" value="TreeGrafter"/>
</dbReference>
<dbReference type="PROSITE" id="PS51727">
    <property type="entry name" value="CBP_P300_HAT"/>
    <property type="match status" value="1"/>
</dbReference>
<evidence type="ECO:0000256" key="8">
    <source>
        <dbReference type="ARBA" id="ARBA00048017"/>
    </source>
</evidence>
<feature type="region of interest" description="Disordered" evidence="10">
    <location>
        <begin position="1"/>
        <end position="391"/>
    </location>
</feature>
<dbReference type="Pfam" id="PF08214">
    <property type="entry name" value="HAT_KAT11"/>
    <property type="match status" value="1"/>
</dbReference>
<keyword evidence="3" id="KW-0808">Transferase</keyword>
<sequence>MNKNRKQKTRPAPRNSVVDDASPQQGNGTQDAPQQAQRVQDQQQNVPVVAAPRPMRQMKRPEWYQAKHKMNNHNRKPSIVKRKKQNYMRGKTIRARGKTSRASLRKKSSVSEVRKSSAKSALKKGGNKQNQRPGPSTQVLQSRNTGEDQENQEVDQDDDQRVSIKKNKRGTKRQRETTVDVDTDGFGNPDAVANSEAAPGPSQAAIGGGAPRNKVARMEQDGSDNQIEKRLEFQQTMNEQRESQQREQERMRELERQQKEKKQNEKPLEHQLKTEEQKNKQLEQQEKEKVKKMKKQLEQQREQRRENEERNEELLAQNLEMEEKKNKLQEKQRETEKHLKVGESAEQGLEQDELDKEDQEQQQKNEKMNKPDELQQDHGQKVQKHQQVNEKQQQMEVNLAEEDSPVPPSNEELAIAVEEDDLVIETISKKEQQALLEKAKKFIDDEMEKTLASNESNKAKRVSSALRQVAKVLNQKAYLSSPLSAYDDAIRIFTSNMSKCEHRVDEESALYSICDQFLNIMTSAFCCKRFLVATSVKQQCNGHETTCWIKDGDRCYKNGEKYYCMTWFEEKNSQTSRMKKVIYRHFQPEKYETCTTCDTVWHPKCRLTRLLKDEDSLPCRNHNDMLHIKQFSKQFKETPLQKALSKNYHKNRGTLPELQFVHAICETVTPGEELEKVKVKPEDYTHEANQIFVIVMIKNVETLIFALNTQEYRSGPKKGWVVIEYLDSLSILTKDRSAIYKRIIRSYLKYARDSGFKIAHLWSCAPDNGVDYIFSGHPKSQRFLRKDQLDEWYLSIFQECDGEFGKVDVGYAKKYFDEVLKKTTVEEMCNSLVVANGFWTKEIEEIIKKMKENKNDSLENFKQEIQKIKDASINSLFYVELANGDEGKETNLETKKTEECEEFSNKVTGNRDKFLDEQCSYDIEFTDLRQAQFATRKILMEVFLARGGVENLPRNAPKPFSFFSRGAHQLKWTHP</sequence>
<dbReference type="AlphaFoldDB" id="G0NE11"/>
<feature type="compositionally biased region" description="Acidic residues" evidence="10">
    <location>
        <begin position="349"/>
        <end position="358"/>
    </location>
</feature>
<accession>G0NE11</accession>
<keyword evidence="9" id="KW-0175">Coiled coil</keyword>
<evidence type="ECO:0000256" key="2">
    <source>
        <dbReference type="ARBA" id="ARBA00013184"/>
    </source>
</evidence>